<proteinExistence type="predicted"/>
<name>A0A9D4JIQ6_DREPO</name>
<keyword evidence="2" id="KW-1185">Reference proteome</keyword>
<dbReference type="InterPro" id="IPR036179">
    <property type="entry name" value="Ig-like_dom_sf"/>
</dbReference>
<comment type="caution">
    <text evidence="1">The sequence shown here is derived from an EMBL/GenBank/DDBJ whole genome shotgun (WGS) entry which is preliminary data.</text>
</comment>
<dbReference type="CDD" id="cd00096">
    <property type="entry name" value="Ig"/>
    <property type="match status" value="1"/>
</dbReference>
<accession>A0A9D4JIQ6</accession>
<dbReference type="Gene3D" id="2.60.40.10">
    <property type="entry name" value="Immunoglobulins"/>
    <property type="match status" value="1"/>
</dbReference>
<organism evidence="1 2">
    <name type="scientific">Dreissena polymorpha</name>
    <name type="common">Zebra mussel</name>
    <name type="synonym">Mytilus polymorpha</name>
    <dbReference type="NCBI Taxonomy" id="45954"/>
    <lineage>
        <taxon>Eukaryota</taxon>
        <taxon>Metazoa</taxon>
        <taxon>Spiralia</taxon>
        <taxon>Lophotrochozoa</taxon>
        <taxon>Mollusca</taxon>
        <taxon>Bivalvia</taxon>
        <taxon>Autobranchia</taxon>
        <taxon>Heteroconchia</taxon>
        <taxon>Euheterodonta</taxon>
        <taxon>Imparidentia</taxon>
        <taxon>Neoheterodontei</taxon>
        <taxon>Myida</taxon>
        <taxon>Dreissenoidea</taxon>
        <taxon>Dreissenidae</taxon>
        <taxon>Dreissena</taxon>
    </lineage>
</organism>
<gene>
    <name evidence="1" type="ORF">DPMN_142503</name>
</gene>
<reference evidence="1" key="1">
    <citation type="journal article" date="2019" name="bioRxiv">
        <title>The Genome of the Zebra Mussel, Dreissena polymorpha: A Resource for Invasive Species Research.</title>
        <authorList>
            <person name="McCartney M.A."/>
            <person name="Auch B."/>
            <person name="Kono T."/>
            <person name="Mallez S."/>
            <person name="Zhang Y."/>
            <person name="Obille A."/>
            <person name="Becker A."/>
            <person name="Abrahante J.E."/>
            <person name="Garbe J."/>
            <person name="Badalamenti J.P."/>
            <person name="Herman A."/>
            <person name="Mangelson H."/>
            <person name="Liachko I."/>
            <person name="Sullivan S."/>
            <person name="Sone E.D."/>
            <person name="Koren S."/>
            <person name="Silverstein K.A.T."/>
            <person name="Beckman K.B."/>
            <person name="Gohl D.M."/>
        </authorList>
    </citation>
    <scope>NUCLEOTIDE SEQUENCE</scope>
    <source>
        <strain evidence="1">Duluth1</strain>
        <tissue evidence="1">Whole animal</tissue>
    </source>
</reference>
<evidence type="ECO:0008006" key="3">
    <source>
        <dbReference type="Google" id="ProtNLM"/>
    </source>
</evidence>
<reference evidence="1" key="2">
    <citation type="submission" date="2020-11" db="EMBL/GenBank/DDBJ databases">
        <authorList>
            <person name="McCartney M.A."/>
            <person name="Auch B."/>
            <person name="Kono T."/>
            <person name="Mallez S."/>
            <person name="Becker A."/>
            <person name="Gohl D.M."/>
            <person name="Silverstein K.A.T."/>
            <person name="Koren S."/>
            <person name="Bechman K.B."/>
            <person name="Herman A."/>
            <person name="Abrahante J.E."/>
            <person name="Garbe J."/>
        </authorList>
    </citation>
    <scope>NUCLEOTIDE SEQUENCE</scope>
    <source>
        <strain evidence="1">Duluth1</strain>
        <tissue evidence="1">Whole animal</tissue>
    </source>
</reference>
<dbReference type="AlphaFoldDB" id="A0A9D4JIQ6"/>
<dbReference type="SUPFAM" id="SSF48726">
    <property type="entry name" value="Immunoglobulin"/>
    <property type="match status" value="1"/>
</dbReference>
<sequence length="178" mass="20199">MGVYQCKGKNIHNALQQVRELEIRILCSPRPSTFSPPIPVVYRRRSASATLTFTIVAYPPPNDVSAYIWRKQVDGEWVTLHNNSRFLIRTSNDSLQKNLSISQLKIDDFTNYSVHVNNNLGSTEQSFVIRANEQPNTPQQLLVLDAMVNESSVTVQWTPGFNGVEDQWFVIGYKKAAD</sequence>
<evidence type="ECO:0000313" key="1">
    <source>
        <dbReference type="EMBL" id="KAH3814026.1"/>
    </source>
</evidence>
<evidence type="ECO:0000313" key="2">
    <source>
        <dbReference type="Proteomes" id="UP000828390"/>
    </source>
</evidence>
<dbReference type="InterPro" id="IPR013783">
    <property type="entry name" value="Ig-like_fold"/>
</dbReference>
<dbReference type="EMBL" id="JAIWYP010000006">
    <property type="protein sequence ID" value="KAH3814026.1"/>
    <property type="molecule type" value="Genomic_DNA"/>
</dbReference>
<protein>
    <recommendedName>
        <fullName evidence="3">Fibronectin type-III domain-containing protein</fullName>
    </recommendedName>
</protein>
<dbReference type="Proteomes" id="UP000828390">
    <property type="component" value="Unassembled WGS sequence"/>
</dbReference>